<accession>A0A6A6HCP0</accession>
<reference evidence="3" key="1">
    <citation type="journal article" date="2020" name="Stud. Mycol.">
        <title>101 Dothideomycetes genomes: a test case for predicting lifestyles and emergence of pathogens.</title>
        <authorList>
            <person name="Haridas S."/>
            <person name="Albert R."/>
            <person name="Binder M."/>
            <person name="Bloem J."/>
            <person name="Labutti K."/>
            <person name="Salamov A."/>
            <person name="Andreopoulos B."/>
            <person name="Baker S."/>
            <person name="Barry K."/>
            <person name="Bills G."/>
            <person name="Bluhm B."/>
            <person name="Cannon C."/>
            <person name="Castanera R."/>
            <person name="Culley D."/>
            <person name="Daum C."/>
            <person name="Ezra D."/>
            <person name="Gonzalez J."/>
            <person name="Henrissat B."/>
            <person name="Kuo A."/>
            <person name="Liang C."/>
            <person name="Lipzen A."/>
            <person name="Lutzoni F."/>
            <person name="Magnuson J."/>
            <person name="Mondo S."/>
            <person name="Nolan M."/>
            <person name="Ohm R."/>
            <person name="Pangilinan J."/>
            <person name="Park H.-J."/>
            <person name="Ramirez L."/>
            <person name="Alfaro M."/>
            <person name="Sun H."/>
            <person name="Tritt A."/>
            <person name="Yoshinaga Y."/>
            <person name="Zwiers L.-H."/>
            <person name="Turgeon B."/>
            <person name="Goodwin S."/>
            <person name="Spatafora J."/>
            <person name="Crous P."/>
            <person name="Grigoriev I."/>
        </authorList>
    </citation>
    <scope>NUCLEOTIDE SEQUENCE</scope>
    <source>
        <strain evidence="3">Tuck. ex Michener</strain>
    </source>
</reference>
<dbReference type="SUPFAM" id="SSF53383">
    <property type="entry name" value="PLP-dependent transferases"/>
    <property type="match status" value="1"/>
</dbReference>
<dbReference type="InterPro" id="IPR005814">
    <property type="entry name" value="Aminotrans_3"/>
</dbReference>
<dbReference type="Pfam" id="PF00202">
    <property type="entry name" value="Aminotran_3"/>
    <property type="match status" value="1"/>
</dbReference>
<dbReference type="InterPro" id="IPR015421">
    <property type="entry name" value="PyrdxlP-dep_Trfase_major"/>
</dbReference>
<evidence type="ECO:0000313" key="3">
    <source>
        <dbReference type="EMBL" id="KAF2235631.1"/>
    </source>
</evidence>
<dbReference type="GO" id="GO:0008483">
    <property type="term" value="F:transaminase activity"/>
    <property type="evidence" value="ECO:0007669"/>
    <property type="project" value="InterPro"/>
</dbReference>
<keyword evidence="1 2" id="KW-0663">Pyridoxal phosphate</keyword>
<dbReference type="GO" id="GO:0030170">
    <property type="term" value="F:pyridoxal phosphate binding"/>
    <property type="evidence" value="ECO:0007669"/>
    <property type="project" value="InterPro"/>
</dbReference>
<name>A0A6A6HCP0_VIRVR</name>
<dbReference type="AlphaFoldDB" id="A0A6A6HCP0"/>
<dbReference type="Gene3D" id="3.90.1150.10">
    <property type="entry name" value="Aspartate Aminotransferase, domain 1"/>
    <property type="match status" value="1"/>
</dbReference>
<evidence type="ECO:0008006" key="5">
    <source>
        <dbReference type="Google" id="ProtNLM"/>
    </source>
</evidence>
<sequence length="474" mass="53154">MGNDIVLPDHDFHGSWGRRYTICLPLSNLWDEYKSNRASVELRYDEILAEYTNLFTEFFDGFIPLSFHAHVSDASNPSLITGFLLYTAGVSILLGLDSSIPTRMVQPEMIEPIKRFYGWNNCHITAPRFAVIRGAYGAAYGHLAYISKEWDLSLGAGPEPFVIEPDDSLAADLKDRLCEAKSIGCIAVVLEMVSTTNGLPISPYFFSKLREACLENNLFLIVDEALTAIRCGSPFCFQREEYAVSTAKSCGPDIVLFGKGLGLCGFAVNFGGQMMKKAGFVTKDSQMLMTAFWRNLVTQPVQTPVLIEAIDILKAAQTENWPDRSKSVGRIVRDLVWEAEARTAMPGAERNPIRGLDSMILIERHRSSKFPINGAMLKRSMWVRWLPKLDLSMTDPNLVKNYIFGSEGVTNRQLKSRIAVAHGKMPMWCYVCSTPAGGPDWCRTCFLSSRTQQACEEAFRHHPCFDRKQLKGRL</sequence>
<dbReference type="OrthoDB" id="406765at2759"/>
<gene>
    <name evidence="3" type="ORF">EV356DRAFT_575736</name>
</gene>
<dbReference type="InterPro" id="IPR015422">
    <property type="entry name" value="PyrdxlP-dep_Trfase_small"/>
</dbReference>
<dbReference type="Gene3D" id="3.40.640.10">
    <property type="entry name" value="Type I PLP-dependent aspartate aminotransferase-like (Major domain)"/>
    <property type="match status" value="1"/>
</dbReference>
<comment type="similarity">
    <text evidence="2">Belongs to the class-III pyridoxal-phosphate-dependent aminotransferase family.</text>
</comment>
<dbReference type="EMBL" id="ML991790">
    <property type="protein sequence ID" value="KAF2235631.1"/>
    <property type="molecule type" value="Genomic_DNA"/>
</dbReference>
<dbReference type="InterPro" id="IPR015424">
    <property type="entry name" value="PyrdxlP-dep_Trfase"/>
</dbReference>
<evidence type="ECO:0000256" key="2">
    <source>
        <dbReference type="RuleBase" id="RU003560"/>
    </source>
</evidence>
<organism evidence="3 4">
    <name type="scientific">Viridothelium virens</name>
    <name type="common">Speckled blister lichen</name>
    <name type="synonym">Trypethelium virens</name>
    <dbReference type="NCBI Taxonomy" id="1048519"/>
    <lineage>
        <taxon>Eukaryota</taxon>
        <taxon>Fungi</taxon>
        <taxon>Dikarya</taxon>
        <taxon>Ascomycota</taxon>
        <taxon>Pezizomycotina</taxon>
        <taxon>Dothideomycetes</taxon>
        <taxon>Dothideomycetes incertae sedis</taxon>
        <taxon>Trypetheliales</taxon>
        <taxon>Trypetheliaceae</taxon>
        <taxon>Viridothelium</taxon>
    </lineage>
</organism>
<dbReference type="Proteomes" id="UP000800092">
    <property type="component" value="Unassembled WGS sequence"/>
</dbReference>
<evidence type="ECO:0000256" key="1">
    <source>
        <dbReference type="ARBA" id="ARBA00022898"/>
    </source>
</evidence>
<keyword evidence="4" id="KW-1185">Reference proteome</keyword>
<proteinExistence type="inferred from homology"/>
<evidence type="ECO:0000313" key="4">
    <source>
        <dbReference type="Proteomes" id="UP000800092"/>
    </source>
</evidence>
<protein>
    <recommendedName>
        <fullName evidence="5">PLP-dependent transferase</fullName>
    </recommendedName>
</protein>